<keyword evidence="2" id="KW-0012">Acyltransferase</keyword>
<dbReference type="dictyBase" id="DDB_G0286283"/>
<dbReference type="GO" id="GO:0008080">
    <property type="term" value="F:N-acetyltransferase activity"/>
    <property type="evidence" value="ECO:0000318"/>
    <property type="project" value="GO_Central"/>
</dbReference>
<dbReference type="PANTHER" id="PTHR43420">
    <property type="entry name" value="ACETYLTRANSFERASE"/>
    <property type="match status" value="1"/>
</dbReference>
<dbReference type="PaxDb" id="44689-DDB0186904"/>
<evidence type="ECO:0000256" key="1">
    <source>
        <dbReference type="ARBA" id="ARBA00022679"/>
    </source>
</evidence>
<evidence type="ECO:0000313" key="4">
    <source>
        <dbReference type="EMBL" id="EAL64317.1"/>
    </source>
</evidence>
<proteinExistence type="predicted"/>
<dbReference type="VEuPathDB" id="AmoebaDB:DDB_G0286283"/>
<dbReference type="InterPro" id="IPR016181">
    <property type="entry name" value="Acyl_CoA_acyltransferase"/>
</dbReference>
<dbReference type="SUPFAM" id="SSF55729">
    <property type="entry name" value="Acyl-CoA N-acyltransferases (Nat)"/>
    <property type="match status" value="1"/>
</dbReference>
<dbReference type="FunCoup" id="Q54LZ9">
    <property type="interactions" value="82"/>
</dbReference>
<evidence type="ECO:0000256" key="2">
    <source>
        <dbReference type="ARBA" id="ARBA00023315"/>
    </source>
</evidence>
<dbReference type="InterPro" id="IPR000182">
    <property type="entry name" value="GNAT_dom"/>
</dbReference>
<dbReference type="EMBL" id="AAFI02000085">
    <property type="protein sequence ID" value="EAL64317.1"/>
    <property type="molecule type" value="Genomic_DNA"/>
</dbReference>
<organism evidence="4 5">
    <name type="scientific">Dictyostelium discoideum</name>
    <name type="common">Social amoeba</name>
    <dbReference type="NCBI Taxonomy" id="44689"/>
    <lineage>
        <taxon>Eukaryota</taxon>
        <taxon>Amoebozoa</taxon>
        <taxon>Evosea</taxon>
        <taxon>Eumycetozoa</taxon>
        <taxon>Dictyostelia</taxon>
        <taxon>Dictyosteliales</taxon>
        <taxon>Dictyosteliaceae</taxon>
        <taxon>Dictyostelium</taxon>
    </lineage>
</organism>
<dbReference type="InParanoid" id="Q54LZ9"/>
<dbReference type="PROSITE" id="PS51186">
    <property type="entry name" value="GNAT"/>
    <property type="match status" value="1"/>
</dbReference>
<protein>
    <recommendedName>
        <fullName evidence="3">N-acetyltransferase domain-containing protein</fullName>
    </recommendedName>
</protein>
<accession>Q54LZ9</accession>
<keyword evidence="5" id="KW-1185">Reference proteome</keyword>
<dbReference type="Pfam" id="PF00583">
    <property type="entry name" value="Acetyltransf_1"/>
    <property type="match status" value="1"/>
</dbReference>
<sequence length="307" mass="36532">MNDILKPKIIIKKLKDCDKNEFTKLWNESHSDHFHNWQKTREEIEKRNKLYKLSEENSKVAFIDDKQVGFILTATGEVDGKLVGWNGATAVLKQYRRFGIATLLYNEILNDYKQQGIEQALLDVITINEGAKKLYTKLGFQIKSHHIVLYSTLNEYQNKNHKNLINVNNNNNNEINFNMVLDGFKQYHKLNQPLNTQYQNLIEIHENLINIEKNGEIIGFMVYSLTFDKCVILFHQLFLQDKCNINNEIITEIFNYFYEKYCIPTNTEKKIYLTMWDLNLNETKFMLQFNDNEFKKDFEYYSMKLDI</sequence>
<feature type="domain" description="N-acetyltransferase" evidence="3">
    <location>
        <begin position="9"/>
        <end position="160"/>
    </location>
</feature>
<dbReference type="KEGG" id="ddi:DDB_G0286283"/>
<keyword evidence="1" id="KW-0808">Transferase</keyword>
<dbReference type="RefSeq" id="XP_637832.1">
    <property type="nucleotide sequence ID" value="XM_632740.1"/>
</dbReference>
<dbReference type="HOGENOM" id="CLU_907404_0_0_1"/>
<dbReference type="GeneID" id="8625546"/>
<evidence type="ECO:0000313" key="5">
    <source>
        <dbReference type="Proteomes" id="UP000002195"/>
    </source>
</evidence>
<evidence type="ECO:0000259" key="3">
    <source>
        <dbReference type="PROSITE" id="PS51186"/>
    </source>
</evidence>
<dbReference type="PANTHER" id="PTHR43420:SF12">
    <property type="entry name" value="N-ACETYLTRANSFERASE DOMAIN-CONTAINING PROTEIN"/>
    <property type="match status" value="1"/>
</dbReference>
<name>Q54LZ9_DICDI</name>
<dbReference type="Gene3D" id="3.40.630.30">
    <property type="match status" value="1"/>
</dbReference>
<dbReference type="SMR" id="Q54LZ9"/>
<dbReference type="AlphaFoldDB" id="Q54LZ9"/>
<gene>
    <name evidence="4" type="ORF">DDB_G0286283</name>
</gene>
<dbReference type="CDD" id="cd04301">
    <property type="entry name" value="NAT_SF"/>
    <property type="match status" value="1"/>
</dbReference>
<reference evidence="4 5" key="1">
    <citation type="journal article" date="2005" name="Nature">
        <title>The genome of the social amoeba Dictyostelium discoideum.</title>
        <authorList>
            <consortium name="The Dictyostelium discoideum Sequencing Consortium"/>
            <person name="Eichinger L."/>
            <person name="Pachebat J.A."/>
            <person name="Glockner G."/>
            <person name="Rajandream M.A."/>
            <person name="Sucgang R."/>
            <person name="Berriman M."/>
            <person name="Song J."/>
            <person name="Olsen R."/>
            <person name="Szafranski K."/>
            <person name="Xu Q."/>
            <person name="Tunggal B."/>
            <person name="Kummerfeld S."/>
            <person name="Madera M."/>
            <person name="Konfortov B.A."/>
            <person name="Rivero F."/>
            <person name="Bankier A.T."/>
            <person name="Lehmann R."/>
            <person name="Hamlin N."/>
            <person name="Davies R."/>
            <person name="Gaudet P."/>
            <person name="Fey P."/>
            <person name="Pilcher K."/>
            <person name="Chen G."/>
            <person name="Saunders D."/>
            <person name="Sodergren E."/>
            <person name="Davis P."/>
            <person name="Kerhornou A."/>
            <person name="Nie X."/>
            <person name="Hall N."/>
            <person name="Anjard C."/>
            <person name="Hemphill L."/>
            <person name="Bason N."/>
            <person name="Farbrother P."/>
            <person name="Desany B."/>
            <person name="Just E."/>
            <person name="Morio T."/>
            <person name="Rost R."/>
            <person name="Churcher C."/>
            <person name="Cooper J."/>
            <person name="Haydock S."/>
            <person name="van Driessche N."/>
            <person name="Cronin A."/>
            <person name="Goodhead I."/>
            <person name="Muzny D."/>
            <person name="Mourier T."/>
            <person name="Pain A."/>
            <person name="Lu M."/>
            <person name="Harper D."/>
            <person name="Lindsay R."/>
            <person name="Hauser H."/>
            <person name="James K."/>
            <person name="Quiles M."/>
            <person name="Madan Babu M."/>
            <person name="Saito T."/>
            <person name="Buchrieser C."/>
            <person name="Wardroper A."/>
            <person name="Felder M."/>
            <person name="Thangavelu M."/>
            <person name="Johnson D."/>
            <person name="Knights A."/>
            <person name="Loulseged H."/>
            <person name="Mungall K."/>
            <person name="Oliver K."/>
            <person name="Price C."/>
            <person name="Quail M.A."/>
            <person name="Urushihara H."/>
            <person name="Hernandez J."/>
            <person name="Rabbinowitsch E."/>
            <person name="Steffen D."/>
            <person name="Sanders M."/>
            <person name="Ma J."/>
            <person name="Kohara Y."/>
            <person name="Sharp S."/>
            <person name="Simmonds M."/>
            <person name="Spiegler S."/>
            <person name="Tivey A."/>
            <person name="Sugano S."/>
            <person name="White B."/>
            <person name="Walker D."/>
            <person name="Woodward J."/>
            <person name="Winckler T."/>
            <person name="Tanaka Y."/>
            <person name="Shaulsky G."/>
            <person name="Schleicher M."/>
            <person name="Weinstock G."/>
            <person name="Rosenthal A."/>
            <person name="Cox E.C."/>
            <person name="Chisholm R.L."/>
            <person name="Gibbs R."/>
            <person name="Loomis W.F."/>
            <person name="Platzer M."/>
            <person name="Kay R.R."/>
            <person name="Williams J."/>
            <person name="Dear P.H."/>
            <person name="Noegel A.A."/>
            <person name="Barrell B."/>
            <person name="Kuspa A."/>
        </authorList>
    </citation>
    <scope>NUCLEOTIDE SEQUENCE [LARGE SCALE GENOMIC DNA]</scope>
    <source>
        <strain evidence="4 5">AX4</strain>
    </source>
</reference>
<dbReference type="Proteomes" id="UP000002195">
    <property type="component" value="Unassembled WGS sequence"/>
</dbReference>
<dbReference type="InterPro" id="IPR050680">
    <property type="entry name" value="YpeA/RimI_acetyltransf"/>
</dbReference>
<comment type="caution">
    <text evidence="4">The sequence shown here is derived from an EMBL/GenBank/DDBJ whole genome shotgun (WGS) entry which is preliminary data.</text>
</comment>